<keyword evidence="2" id="KW-1185">Reference proteome</keyword>
<dbReference type="OrthoDB" id="2425612at2759"/>
<evidence type="ECO:0000313" key="2">
    <source>
        <dbReference type="Proteomes" id="UP001153678"/>
    </source>
</evidence>
<protein>
    <submittedName>
        <fullName evidence="1">4591_t:CDS:1</fullName>
    </submittedName>
</protein>
<feature type="non-terminal residue" evidence="1">
    <location>
        <position position="107"/>
    </location>
</feature>
<gene>
    <name evidence="1" type="ORF">FWILDA_LOCUS12884</name>
</gene>
<organism evidence="1 2">
    <name type="scientific">Funneliformis geosporum</name>
    <dbReference type="NCBI Taxonomy" id="1117311"/>
    <lineage>
        <taxon>Eukaryota</taxon>
        <taxon>Fungi</taxon>
        <taxon>Fungi incertae sedis</taxon>
        <taxon>Mucoromycota</taxon>
        <taxon>Glomeromycotina</taxon>
        <taxon>Glomeromycetes</taxon>
        <taxon>Glomerales</taxon>
        <taxon>Glomeraceae</taxon>
        <taxon>Funneliformis</taxon>
    </lineage>
</organism>
<sequence length="107" mass="12710">RNNNLSQDIPRVTCPTFAFNDSDWSDSDDEEDPIYKPFRPLEEGIKARNEEKYEIAWDCFDVDETIKLYKEAADTEASFQYAMCILQHHGNDFKMQDYEKYLRIVNI</sequence>
<dbReference type="EMBL" id="CAMKVN010004429">
    <property type="protein sequence ID" value="CAI2187054.1"/>
    <property type="molecule type" value="Genomic_DNA"/>
</dbReference>
<name>A0A9W4SZI8_9GLOM</name>
<reference evidence="1" key="1">
    <citation type="submission" date="2022-08" db="EMBL/GenBank/DDBJ databases">
        <authorList>
            <person name="Kallberg Y."/>
            <person name="Tangrot J."/>
            <person name="Rosling A."/>
        </authorList>
    </citation>
    <scope>NUCLEOTIDE SEQUENCE</scope>
    <source>
        <strain evidence="1">Wild A</strain>
    </source>
</reference>
<dbReference type="AlphaFoldDB" id="A0A9W4SZI8"/>
<evidence type="ECO:0000313" key="1">
    <source>
        <dbReference type="EMBL" id="CAI2187054.1"/>
    </source>
</evidence>
<accession>A0A9W4SZI8</accession>
<dbReference type="Proteomes" id="UP001153678">
    <property type="component" value="Unassembled WGS sequence"/>
</dbReference>
<comment type="caution">
    <text evidence="1">The sequence shown here is derived from an EMBL/GenBank/DDBJ whole genome shotgun (WGS) entry which is preliminary data.</text>
</comment>
<proteinExistence type="predicted"/>